<evidence type="ECO:0000313" key="3">
    <source>
        <dbReference type="Proteomes" id="UP000236291"/>
    </source>
</evidence>
<gene>
    <name evidence="2" type="ORF">L195_g003171</name>
</gene>
<evidence type="ECO:0000256" key="1">
    <source>
        <dbReference type="SAM" id="MobiDB-lite"/>
    </source>
</evidence>
<accession>A0A2K3NUH6</accession>
<dbReference type="Proteomes" id="UP000236291">
    <property type="component" value="Unassembled WGS sequence"/>
</dbReference>
<dbReference type="PANTHER" id="PTHR34567:SF3">
    <property type="entry name" value="FK506-BINDING-LIKE PROTEIN"/>
    <property type="match status" value="1"/>
</dbReference>
<feature type="compositionally biased region" description="Gly residues" evidence="1">
    <location>
        <begin position="339"/>
        <end position="349"/>
    </location>
</feature>
<dbReference type="STRING" id="57577.A0A2K3NUH6"/>
<dbReference type="ExpressionAtlas" id="A0A2K3NUH6">
    <property type="expression patterns" value="baseline"/>
</dbReference>
<feature type="region of interest" description="Disordered" evidence="1">
    <location>
        <begin position="330"/>
        <end position="363"/>
    </location>
</feature>
<dbReference type="AlphaFoldDB" id="A0A2K3NUH6"/>
<reference evidence="2 3" key="1">
    <citation type="journal article" date="2014" name="Am. J. Bot.">
        <title>Genome assembly and annotation for red clover (Trifolium pratense; Fabaceae).</title>
        <authorList>
            <person name="Istvanek J."/>
            <person name="Jaros M."/>
            <person name="Krenek A."/>
            <person name="Repkova J."/>
        </authorList>
    </citation>
    <scope>NUCLEOTIDE SEQUENCE [LARGE SCALE GENOMIC DNA]</scope>
    <source>
        <strain evidence="3">cv. Tatra</strain>
        <tissue evidence="2">Young leaves</tissue>
    </source>
</reference>
<proteinExistence type="predicted"/>
<sequence length="363" mass="40969">MPNWTKHKGNNQNSQVGQWQSPPFNGKPPLPKPPVPVAKSISTVPPWEKKFCYSVGSVPWRNVVECKRYMYMHPNVVNWDDSAVKEAFDDAKNRFWAEINGFACDIPLPDPNIYIDDVDWNATVDPELYLDLDKEAEARRNMEQKTEEPVILGSSLLLNQSFSGPGWPAPTGWGDEEEKEVTKPSQPTKTEEAVILTSSFLLNQSFTGPGWGPTGWGDEEVTKPSEPNYAANGWESNQHENIETNSWEQQYHAPVDEHAKDYGWWQTGQSGYQGWNQKEQYGGGVHDKYQGRNGGSGNWGTWDGYNRKRENHRENMSWFKNPGCHYGANDYQMNRGRRGNGGSGGGRRGNFGYADKVATSGAW</sequence>
<reference evidence="2 3" key="2">
    <citation type="journal article" date="2017" name="Front. Plant Sci.">
        <title>Gene Classification and Mining of Molecular Markers Useful in Red Clover (Trifolium pratense) Breeding.</title>
        <authorList>
            <person name="Istvanek J."/>
            <person name="Dluhosova J."/>
            <person name="Dluhos P."/>
            <person name="Patkova L."/>
            <person name="Nedelnik J."/>
            <person name="Repkova J."/>
        </authorList>
    </citation>
    <scope>NUCLEOTIDE SEQUENCE [LARGE SCALE GENOMIC DNA]</scope>
    <source>
        <strain evidence="3">cv. Tatra</strain>
        <tissue evidence="2">Young leaves</tissue>
    </source>
</reference>
<name>A0A2K3NUH6_TRIPR</name>
<protein>
    <submittedName>
        <fullName evidence="2">DNA repair RecA-like protein</fullName>
    </submittedName>
</protein>
<feature type="compositionally biased region" description="Pro residues" evidence="1">
    <location>
        <begin position="25"/>
        <end position="36"/>
    </location>
</feature>
<feature type="compositionally biased region" description="Polar residues" evidence="1">
    <location>
        <begin position="10"/>
        <end position="21"/>
    </location>
</feature>
<feature type="region of interest" description="Disordered" evidence="1">
    <location>
        <begin position="166"/>
        <end position="190"/>
    </location>
</feature>
<comment type="caution">
    <text evidence="2">The sequence shown here is derived from an EMBL/GenBank/DDBJ whole genome shotgun (WGS) entry which is preliminary data.</text>
</comment>
<dbReference type="PANTHER" id="PTHR34567">
    <property type="entry name" value="FK506-BINDING-LIKE PROTEIN"/>
    <property type="match status" value="1"/>
</dbReference>
<organism evidence="2 3">
    <name type="scientific">Trifolium pratense</name>
    <name type="common">Red clover</name>
    <dbReference type="NCBI Taxonomy" id="57577"/>
    <lineage>
        <taxon>Eukaryota</taxon>
        <taxon>Viridiplantae</taxon>
        <taxon>Streptophyta</taxon>
        <taxon>Embryophyta</taxon>
        <taxon>Tracheophyta</taxon>
        <taxon>Spermatophyta</taxon>
        <taxon>Magnoliopsida</taxon>
        <taxon>eudicotyledons</taxon>
        <taxon>Gunneridae</taxon>
        <taxon>Pentapetalae</taxon>
        <taxon>rosids</taxon>
        <taxon>fabids</taxon>
        <taxon>Fabales</taxon>
        <taxon>Fabaceae</taxon>
        <taxon>Papilionoideae</taxon>
        <taxon>50 kb inversion clade</taxon>
        <taxon>NPAAA clade</taxon>
        <taxon>Hologalegina</taxon>
        <taxon>IRL clade</taxon>
        <taxon>Trifolieae</taxon>
        <taxon>Trifolium</taxon>
    </lineage>
</organism>
<dbReference type="EMBL" id="ASHM01001451">
    <property type="protein sequence ID" value="PNY06695.1"/>
    <property type="molecule type" value="Genomic_DNA"/>
</dbReference>
<feature type="region of interest" description="Disordered" evidence="1">
    <location>
        <begin position="1"/>
        <end position="37"/>
    </location>
</feature>
<evidence type="ECO:0000313" key="2">
    <source>
        <dbReference type="EMBL" id="PNY06695.1"/>
    </source>
</evidence>